<dbReference type="EMBL" id="VSSQ01116118">
    <property type="protein sequence ID" value="MPN51221.1"/>
    <property type="molecule type" value="Genomic_DNA"/>
</dbReference>
<reference evidence="1" key="1">
    <citation type="submission" date="2019-08" db="EMBL/GenBank/DDBJ databases">
        <authorList>
            <person name="Kucharzyk K."/>
            <person name="Murdoch R.W."/>
            <person name="Higgins S."/>
            <person name="Loffler F."/>
        </authorList>
    </citation>
    <scope>NUCLEOTIDE SEQUENCE</scope>
</reference>
<proteinExistence type="predicted"/>
<dbReference type="InterPro" id="IPR002347">
    <property type="entry name" value="SDR_fam"/>
</dbReference>
<dbReference type="Pfam" id="PF13561">
    <property type="entry name" value="adh_short_C2"/>
    <property type="match status" value="1"/>
</dbReference>
<protein>
    <submittedName>
        <fullName evidence="1">Uncharacterized protein</fullName>
    </submittedName>
</protein>
<accession>A0A645IIW2</accession>
<dbReference type="Gene3D" id="3.40.50.720">
    <property type="entry name" value="NAD(P)-binding Rossmann-like Domain"/>
    <property type="match status" value="1"/>
</dbReference>
<sequence>MQLDSIPFGRWGHPYEIASLVSFICSPSAGYLSGIDILTDGGQIANTFVSQLD</sequence>
<evidence type="ECO:0000313" key="1">
    <source>
        <dbReference type="EMBL" id="MPN51221.1"/>
    </source>
</evidence>
<comment type="caution">
    <text evidence="1">The sequence shown here is derived from an EMBL/GenBank/DDBJ whole genome shotgun (WGS) entry which is preliminary data.</text>
</comment>
<organism evidence="1">
    <name type="scientific">bioreactor metagenome</name>
    <dbReference type="NCBI Taxonomy" id="1076179"/>
    <lineage>
        <taxon>unclassified sequences</taxon>
        <taxon>metagenomes</taxon>
        <taxon>ecological metagenomes</taxon>
    </lineage>
</organism>
<name>A0A645IIW2_9ZZZZ</name>
<dbReference type="SUPFAM" id="SSF51735">
    <property type="entry name" value="NAD(P)-binding Rossmann-fold domains"/>
    <property type="match status" value="1"/>
</dbReference>
<dbReference type="AlphaFoldDB" id="A0A645IIW2"/>
<gene>
    <name evidence="1" type="ORF">SDC9_198863</name>
</gene>
<dbReference type="InterPro" id="IPR036291">
    <property type="entry name" value="NAD(P)-bd_dom_sf"/>
</dbReference>